<dbReference type="Proteomes" id="UP000054928">
    <property type="component" value="Unassembled WGS sequence"/>
</dbReference>
<dbReference type="EMBL" id="CCYD01002424">
    <property type="protein sequence ID" value="CEG47295.1"/>
    <property type="molecule type" value="Genomic_DNA"/>
</dbReference>
<accession>A0A0P1B0V7</accession>
<organism evidence="1 2">
    <name type="scientific">Plasmopara halstedii</name>
    <name type="common">Downy mildew of sunflower</name>
    <dbReference type="NCBI Taxonomy" id="4781"/>
    <lineage>
        <taxon>Eukaryota</taxon>
        <taxon>Sar</taxon>
        <taxon>Stramenopiles</taxon>
        <taxon>Oomycota</taxon>
        <taxon>Peronosporomycetes</taxon>
        <taxon>Peronosporales</taxon>
        <taxon>Peronosporaceae</taxon>
        <taxon>Plasmopara</taxon>
    </lineage>
</organism>
<dbReference type="RefSeq" id="XP_024583664.1">
    <property type="nucleotide sequence ID" value="XM_024718247.1"/>
</dbReference>
<evidence type="ECO:0000313" key="1">
    <source>
        <dbReference type="EMBL" id="CEG47295.1"/>
    </source>
</evidence>
<protein>
    <submittedName>
        <fullName evidence="1">Uncharacterized protein</fullName>
    </submittedName>
</protein>
<reference evidence="2" key="1">
    <citation type="submission" date="2014-09" db="EMBL/GenBank/DDBJ databases">
        <authorList>
            <person name="Sharma Rahul"/>
            <person name="Thines Marco"/>
        </authorList>
    </citation>
    <scope>NUCLEOTIDE SEQUENCE [LARGE SCALE GENOMIC DNA]</scope>
</reference>
<proteinExistence type="predicted"/>
<dbReference type="AlphaFoldDB" id="A0A0P1B0V7"/>
<name>A0A0P1B0V7_PLAHL</name>
<sequence length="50" mass="5987">MTVIRKLRLMEIGLRFNKFAKSQIKAVFIYFNEDEKLTAALAVRAFFQRY</sequence>
<evidence type="ECO:0000313" key="2">
    <source>
        <dbReference type="Proteomes" id="UP000054928"/>
    </source>
</evidence>
<keyword evidence="2" id="KW-1185">Reference proteome</keyword>
<dbReference type="GeneID" id="36399005"/>